<organism evidence="1 2">
    <name type="scientific">Candidatus Enterococcus ferrettii</name>
    <dbReference type="NCBI Taxonomy" id="2815324"/>
    <lineage>
        <taxon>Bacteria</taxon>
        <taxon>Bacillati</taxon>
        <taxon>Bacillota</taxon>
        <taxon>Bacilli</taxon>
        <taxon>Lactobacillales</taxon>
        <taxon>Enterococcaceae</taxon>
        <taxon>Enterococcus</taxon>
    </lineage>
</organism>
<keyword evidence="2" id="KW-1185">Reference proteome</keyword>
<gene>
    <name evidence="1" type="ORF">JZO67_000186</name>
</gene>
<reference evidence="1 2" key="1">
    <citation type="submission" date="2021-03" db="EMBL/GenBank/DDBJ databases">
        <authorList>
            <person name="Gilmore M.S."/>
            <person name="Schwartzman J."/>
            <person name="Van Tyne D."/>
            <person name="Martin M."/>
            <person name="Earl A.M."/>
            <person name="Manson A.L."/>
            <person name="Straub T."/>
            <person name="Salamzade R."/>
            <person name="Saavedra J."/>
            <person name="Lebreton F."/>
            <person name="Prichula J."/>
            <person name="Schaufler K."/>
            <person name="Gaca A."/>
            <person name="Sgardioli B."/>
            <person name="Wagenaar J."/>
            <person name="Strong T."/>
        </authorList>
    </citation>
    <scope>NUCLEOTIDE SEQUENCE [LARGE SCALE GENOMIC DNA]</scope>
    <source>
        <strain evidence="1 2">665A</strain>
    </source>
</reference>
<name>A0ABV0EI03_9ENTE</name>
<protein>
    <submittedName>
        <fullName evidence="1">Uncharacterized protein</fullName>
    </submittedName>
</protein>
<sequence>MTKDNELFLCSMCEELTPLIMRKERLYGGVQHNYAECQSCKGKVTHSYTNKHIRSLLTKQQKNSAGPKKDKLAHKILTEMEQLKSRYE</sequence>
<dbReference type="RefSeq" id="WP_207704218.1">
    <property type="nucleotide sequence ID" value="NZ_JAFREL020000001.1"/>
</dbReference>
<accession>A0ABV0EI03</accession>
<evidence type="ECO:0000313" key="2">
    <source>
        <dbReference type="Proteomes" id="UP000664357"/>
    </source>
</evidence>
<comment type="caution">
    <text evidence="1">The sequence shown here is derived from an EMBL/GenBank/DDBJ whole genome shotgun (WGS) entry which is preliminary data.</text>
</comment>
<evidence type="ECO:0000313" key="1">
    <source>
        <dbReference type="EMBL" id="MEO1768276.1"/>
    </source>
</evidence>
<proteinExistence type="predicted"/>
<dbReference type="EMBL" id="JAFREL020000001">
    <property type="protein sequence ID" value="MEO1768276.1"/>
    <property type="molecule type" value="Genomic_DNA"/>
</dbReference>
<reference evidence="1 2" key="2">
    <citation type="submission" date="2024-02" db="EMBL/GenBank/DDBJ databases">
        <title>The Genome Sequence of Enterococcus sp. DIV0159.</title>
        <authorList>
            <person name="Earl A."/>
            <person name="Manson A."/>
            <person name="Gilmore M."/>
            <person name="Sanders J."/>
            <person name="Shea T."/>
            <person name="Howe W."/>
            <person name="Livny J."/>
            <person name="Cuomo C."/>
            <person name="Neafsey D."/>
            <person name="Birren B."/>
        </authorList>
    </citation>
    <scope>NUCLEOTIDE SEQUENCE [LARGE SCALE GENOMIC DNA]</scope>
    <source>
        <strain evidence="1 2">665A</strain>
    </source>
</reference>
<dbReference type="Proteomes" id="UP000664357">
    <property type="component" value="Unassembled WGS sequence"/>
</dbReference>